<dbReference type="RefSeq" id="WP_071501839.1">
    <property type="nucleotide sequence ID" value="NZ_MORL01000002.1"/>
</dbReference>
<dbReference type="Gene3D" id="1.10.287.1490">
    <property type="match status" value="1"/>
</dbReference>
<comment type="caution">
    <text evidence="2">The sequence shown here is derived from an EMBL/GenBank/DDBJ whole genome shotgun (WGS) entry which is preliminary data.</text>
</comment>
<proteinExistence type="predicted"/>
<accession>A0A1S2VMQ7</accession>
<sequence length="261" mass="30028">MDRKAFLIFILVLVCGEDITAQTPASPPTDDLKKQIATLTQQNTNLRIALRQAGSEKTQLQNITAGLQKTLLQRNDSIQGLQKTIGNLNSGLSDQIKEVKRLEQIIARQTADLKAAYQKISVLEYDKKSLIDDKIVRIYNFSASDVRKEFLQSLAKDGSGFQYDDALVDDEIQITRNFNDQAEAWWVFDKTLDTILELKIRIKPHLYDPQKCIVFGETRLLQKTRYSNKPFEEQRDQEKIKLYREKTFRLLEGKLQGTSDK</sequence>
<dbReference type="EMBL" id="MORL01000002">
    <property type="protein sequence ID" value="OIN60044.1"/>
    <property type="molecule type" value="Genomic_DNA"/>
</dbReference>
<keyword evidence="3" id="KW-1185">Reference proteome</keyword>
<gene>
    <name evidence="2" type="ORF">BLX24_04115</name>
</gene>
<reference evidence="2 3" key="1">
    <citation type="submission" date="2016-10" db="EMBL/GenBank/DDBJ databases">
        <title>Arsenicibacter rosenii gen. nov., sp. nov., an efficient arsenic-methylating bacterium isolated from an arsenic-contaminated paddy soil.</title>
        <authorList>
            <person name="Huang K."/>
        </authorList>
    </citation>
    <scope>NUCLEOTIDE SEQUENCE [LARGE SCALE GENOMIC DNA]</scope>
    <source>
        <strain evidence="2 3">SM-1</strain>
    </source>
</reference>
<feature type="coiled-coil region" evidence="1">
    <location>
        <begin position="92"/>
        <end position="119"/>
    </location>
</feature>
<evidence type="ECO:0000256" key="1">
    <source>
        <dbReference type="SAM" id="Coils"/>
    </source>
</evidence>
<protein>
    <submittedName>
        <fullName evidence="2">Uncharacterized protein</fullName>
    </submittedName>
</protein>
<evidence type="ECO:0000313" key="2">
    <source>
        <dbReference type="EMBL" id="OIN60044.1"/>
    </source>
</evidence>
<dbReference type="InterPro" id="IPR010989">
    <property type="entry name" value="SNARE"/>
</dbReference>
<dbReference type="OrthoDB" id="954720at2"/>
<dbReference type="AlphaFoldDB" id="A0A1S2VMQ7"/>
<evidence type="ECO:0000313" key="3">
    <source>
        <dbReference type="Proteomes" id="UP000181790"/>
    </source>
</evidence>
<keyword evidence="1" id="KW-0175">Coiled coil</keyword>
<organism evidence="2 3">
    <name type="scientific">Arsenicibacter rosenii</name>
    <dbReference type="NCBI Taxonomy" id="1750698"/>
    <lineage>
        <taxon>Bacteria</taxon>
        <taxon>Pseudomonadati</taxon>
        <taxon>Bacteroidota</taxon>
        <taxon>Cytophagia</taxon>
        <taxon>Cytophagales</taxon>
        <taxon>Spirosomataceae</taxon>
        <taxon>Arsenicibacter</taxon>
    </lineage>
</organism>
<dbReference type="SUPFAM" id="SSF47661">
    <property type="entry name" value="t-snare proteins"/>
    <property type="match status" value="1"/>
</dbReference>
<name>A0A1S2VMQ7_9BACT</name>
<dbReference type="GO" id="GO:0016192">
    <property type="term" value="P:vesicle-mediated transport"/>
    <property type="evidence" value="ECO:0007669"/>
    <property type="project" value="InterPro"/>
</dbReference>
<dbReference type="Proteomes" id="UP000181790">
    <property type="component" value="Unassembled WGS sequence"/>
</dbReference>
<dbReference type="GO" id="GO:0016020">
    <property type="term" value="C:membrane"/>
    <property type="evidence" value="ECO:0007669"/>
    <property type="project" value="InterPro"/>
</dbReference>